<dbReference type="InterPro" id="IPR052851">
    <property type="entry name" value="GCD1_mitochondrial"/>
</dbReference>
<evidence type="ECO:0000313" key="3">
    <source>
        <dbReference type="EnsemblPlants" id="Pp3c24_4220V3.1"/>
    </source>
</evidence>
<dbReference type="Gramene" id="Pp3c24_4220V3.2">
    <property type="protein sequence ID" value="Pp3c24_4220V3.2"/>
    <property type="gene ID" value="Pp3c24_4220"/>
</dbReference>
<dbReference type="RefSeq" id="XP_024363745.1">
    <property type="nucleotide sequence ID" value="XM_024507977.2"/>
</dbReference>
<dbReference type="EnsemblPlants" id="Pp3c24_4220V3.1">
    <property type="protein sequence ID" value="Pp3c24_4220V3.1"/>
    <property type="gene ID" value="Pp3c24_4220"/>
</dbReference>
<organism evidence="2">
    <name type="scientific">Physcomitrium patens</name>
    <name type="common">Spreading-leaved earth moss</name>
    <name type="synonym">Physcomitrella patens</name>
    <dbReference type="NCBI Taxonomy" id="3218"/>
    <lineage>
        <taxon>Eukaryota</taxon>
        <taxon>Viridiplantae</taxon>
        <taxon>Streptophyta</taxon>
        <taxon>Embryophyta</taxon>
        <taxon>Bryophyta</taxon>
        <taxon>Bryophytina</taxon>
        <taxon>Bryopsida</taxon>
        <taxon>Funariidae</taxon>
        <taxon>Funariales</taxon>
        <taxon>Funariaceae</taxon>
        <taxon>Physcomitrium</taxon>
    </lineage>
</organism>
<evidence type="ECO:0000313" key="2">
    <source>
        <dbReference type="EMBL" id="PNR28009.1"/>
    </source>
</evidence>
<dbReference type="Proteomes" id="UP000006727">
    <property type="component" value="Chromosome 24"/>
</dbReference>
<dbReference type="STRING" id="3218.A0A2K1IFF7"/>
<gene>
    <name evidence="3" type="primary">LOC112276566</name>
    <name evidence="2" type="ORF">PHYPA_028601</name>
</gene>
<dbReference type="AlphaFoldDB" id="A0A2K1IFF7"/>
<feature type="compositionally biased region" description="Basic and acidic residues" evidence="1">
    <location>
        <begin position="33"/>
        <end position="52"/>
    </location>
</feature>
<evidence type="ECO:0000256" key="1">
    <source>
        <dbReference type="SAM" id="MobiDB-lite"/>
    </source>
</evidence>
<dbReference type="KEGG" id="ppp:112276566"/>
<reference evidence="2 4" key="1">
    <citation type="journal article" date="2008" name="Science">
        <title>The Physcomitrella genome reveals evolutionary insights into the conquest of land by plants.</title>
        <authorList>
            <person name="Rensing S."/>
            <person name="Lang D."/>
            <person name="Zimmer A."/>
            <person name="Terry A."/>
            <person name="Salamov A."/>
            <person name="Shapiro H."/>
            <person name="Nishiyama T."/>
            <person name="Perroud P.-F."/>
            <person name="Lindquist E."/>
            <person name="Kamisugi Y."/>
            <person name="Tanahashi T."/>
            <person name="Sakakibara K."/>
            <person name="Fujita T."/>
            <person name="Oishi K."/>
            <person name="Shin-I T."/>
            <person name="Kuroki Y."/>
            <person name="Toyoda A."/>
            <person name="Suzuki Y."/>
            <person name="Hashimoto A."/>
            <person name="Yamaguchi K."/>
            <person name="Sugano A."/>
            <person name="Kohara Y."/>
            <person name="Fujiyama A."/>
            <person name="Anterola A."/>
            <person name="Aoki S."/>
            <person name="Ashton N."/>
            <person name="Barbazuk W.B."/>
            <person name="Barker E."/>
            <person name="Bennetzen J."/>
            <person name="Bezanilla M."/>
            <person name="Blankenship R."/>
            <person name="Cho S.H."/>
            <person name="Dutcher S."/>
            <person name="Estelle M."/>
            <person name="Fawcett J.A."/>
            <person name="Gundlach H."/>
            <person name="Hanada K."/>
            <person name="Heyl A."/>
            <person name="Hicks K.A."/>
            <person name="Hugh J."/>
            <person name="Lohr M."/>
            <person name="Mayer K."/>
            <person name="Melkozernov A."/>
            <person name="Murata T."/>
            <person name="Nelson D."/>
            <person name="Pils B."/>
            <person name="Prigge M."/>
            <person name="Reiss B."/>
            <person name="Renner T."/>
            <person name="Rombauts S."/>
            <person name="Rushton P."/>
            <person name="Sanderfoot A."/>
            <person name="Schween G."/>
            <person name="Shiu S.-H."/>
            <person name="Stueber K."/>
            <person name="Theodoulou F.L."/>
            <person name="Tu H."/>
            <person name="Van de Peer Y."/>
            <person name="Verrier P.J."/>
            <person name="Waters E."/>
            <person name="Wood A."/>
            <person name="Yang L."/>
            <person name="Cove D."/>
            <person name="Cuming A."/>
            <person name="Hasebe M."/>
            <person name="Lucas S."/>
            <person name="Mishler D.B."/>
            <person name="Reski R."/>
            <person name="Grigoriev I."/>
            <person name="Quatrano R.S."/>
            <person name="Boore J.L."/>
        </authorList>
    </citation>
    <scope>NUCLEOTIDE SEQUENCE [LARGE SCALE GENOMIC DNA]</scope>
    <source>
        <strain evidence="3 4">cv. Gransden 2004</strain>
    </source>
</reference>
<dbReference type="OrthoDB" id="547043at2759"/>
<dbReference type="PANTHER" id="PTHR35476">
    <property type="entry name" value="MUCIN-LIKE PROTEIN"/>
    <property type="match status" value="1"/>
</dbReference>
<proteinExistence type="predicted"/>
<keyword evidence="4" id="KW-1185">Reference proteome</keyword>
<protein>
    <submittedName>
        <fullName evidence="2 3">Uncharacterized protein</fullName>
    </submittedName>
</protein>
<reference evidence="3" key="3">
    <citation type="submission" date="2020-12" db="UniProtKB">
        <authorList>
            <consortium name="EnsemblPlants"/>
        </authorList>
    </citation>
    <scope>IDENTIFICATION</scope>
</reference>
<dbReference type="GeneID" id="112276566"/>
<sequence length="283" mass="32681">MGSHCGRREFFRCATGCRQISAATGSFAQKRGGLSDENKDGEADPDGKPIRGKREIISDDEIAQTPFIYNFSGVEPDYKACRLSEPVKERIWRSYRDNPEPVTIDRLAKEYRIRKQRVHAIVWLVDIEKQEEATQGSPLDKDIEEYFERIDGTFEAADGERHVKIRRTCPVVKNLAAEDDEGPDWDELSAKEVEMMLYEFERRMSFNKKQIAGMINTDIISRRRPSVGWSYLVEELGEQGKRGKRGGKRFVSEPDGTRRGLNELEKEFLKRESLIPRRKMTAR</sequence>
<name>A0A2K1IFF7_PHYPA</name>
<evidence type="ECO:0000313" key="4">
    <source>
        <dbReference type="Proteomes" id="UP000006727"/>
    </source>
</evidence>
<feature type="region of interest" description="Disordered" evidence="1">
    <location>
        <begin position="28"/>
        <end position="52"/>
    </location>
</feature>
<dbReference type="FunCoup" id="A0A2K1IFF7">
    <property type="interactions" value="1894"/>
</dbReference>
<dbReference type="EnsemblPlants" id="Pp3c24_4220V3.2">
    <property type="protein sequence ID" value="Pp3c24_4220V3.2"/>
    <property type="gene ID" value="Pp3c24_4220"/>
</dbReference>
<reference evidence="2 4" key="2">
    <citation type="journal article" date="2018" name="Plant J.">
        <title>The Physcomitrella patens chromosome-scale assembly reveals moss genome structure and evolution.</title>
        <authorList>
            <person name="Lang D."/>
            <person name="Ullrich K.K."/>
            <person name="Murat F."/>
            <person name="Fuchs J."/>
            <person name="Jenkins J."/>
            <person name="Haas F.B."/>
            <person name="Piednoel M."/>
            <person name="Gundlach H."/>
            <person name="Van Bel M."/>
            <person name="Meyberg R."/>
            <person name="Vives C."/>
            <person name="Morata J."/>
            <person name="Symeonidi A."/>
            <person name="Hiss M."/>
            <person name="Muchero W."/>
            <person name="Kamisugi Y."/>
            <person name="Saleh O."/>
            <person name="Blanc G."/>
            <person name="Decker E.L."/>
            <person name="van Gessel N."/>
            <person name="Grimwood J."/>
            <person name="Hayes R.D."/>
            <person name="Graham S.W."/>
            <person name="Gunter L.E."/>
            <person name="McDaniel S.F."/>
            <person name="Hoernstein S.N.W."/>
            <person name="Larsson A."/>
            <person name="Li F.W."/>
            <person name="Perroud P.F."/>
            <person name="Phillips J."/>
            <person name="Ranjan P."/>
            <person name="Rokshar D.S."/>
            <person name="Rothfels C.J."/>
            <person name="Schneider L."/>
            <person name="Shu S."/>
            <person name="Stevenson D.W."/>
            <person name="Thummler F."/>
            <person name="Tillich M."/>
            <person name="Villarreal Aguilar J.C."/>
            <person name="Widiez T."/>
            <person name="Wong G.K."/>
            <person name="Wymore A."/>
            <person name="Zhang Y."/>
            <person name="Zimmer A.D."/>
            <person name="Quatrano R.S."/>
            <person name="Mayer K.F.X."/>
            <person name="Goodstein D."/>
            <person name="Casacuberta J.M."/>
            <person name="Vandepoele K."/>
            <person name="Reski R."/>
            <person name="Cuming A.C."/>
            <person name="Tuskan G.A."/>
            <person name="Maumus F."/>
            <person name="Salse J."/>
            <person name="Schmutz J."/>
            <person name="Rensing S.A."/>
        </authorList>
    </citation>
    <scope>NUCLEOTIDE SEQUENCE [LARGE SCALE GENOMIC DNA]</scope>
    <source>
        <strain evidence="3 4">cv. Gransden 2004</strain>
    </source>
</reference>
<dbReference type="EMBL" id="ABEU02000024">
    <property type="protein sequence ID" value="PNR28009.1"/>
    <property type="molecule type" value="Genomic_DNA"/>
</dbReference>
<accession>A0A2K1IFF7</accession>
<dbReference type="Gramene" id="Pp3c24_4220V3.1">
    <property type="protein sequence ID" value="Pp3c24_4220V3.1"/>
    <property type="gene ID" value="Pp3c24_4220"/>
</dbReference>
<dbReference type="RefSeq" id="XP_073387063.1">
    <property type="nucleotide sequence ID" value="XM_073530962.1"/>
</dbReference>
<dbReference type="PaxDb" id="3218-PP1S18_75V6.1"/>
<dbReference type="PANTHER" id="PTHR35476:SF3">
    <property type="entry name" value="SMALL RIBOSOMAL SUBUNIT PROTEIN MS75"/>
    <property type="match status" value="1"/>
</dbReference>
<dbReference type="Pfam" id="PF12298">
    <property type="entry name" value="Bot1p"/>
    <property type="match status" value="1"/>
</dbReference>